<dbReference type="SUPFAM" id="SSF51703">
    <property type="entry name" value="Cobalamin (vitamin B12)-dependent enzymes"/>
    <property type="match status" value="1"/>
</dbReference>
<gene>
    <name evidence="2" type="ORF">GCM10007874_58210</name>
</gene>
<dbReference type="Pfam" id="PF01642">
    <property type="entry name" value="MM_CoA_mutase"/>
    <property type="match status" value="1"/>
</dbReference>
<accession>A0ABQ6CR14</accession>
<keyword evidence="3" id="KW-1185">Reference proteome</keyword>
<dbReference type="InterPro" id="IPR006099">
    <property type="entry name" value="MeMalonylCoA_mutase_a/b_cat"/>
</dbReference>
<comment type="caution">
    <text evidence="2">The sequence shown here is derived from an EMBL/GenBank/DDBJ whole genome shotgun (WGS) entry which is preliminary data.</text>
</comment>
<evidence type="ECO:0000259" key="1">
    <source>
        <dbReference type="Pfam" id="PF01642"/>
    </source>
</evidence>
<protein>
    <recommendedName>
        <fullName evidence="1">Methylmalonyl-CoA mutase alpha/beta chain catalytic domain-containing protein</fullName>
    </recommendedName>
</protein>
<dbReference type="Gene3D" id="3.20.20.240">
    <property type="entry name" value="Methylmalonyl-CoA mutase"/>
    <property type="match status" value="1"/>
</dbReference>
<organism evidence="2 3">
    <name type="scientific">Labrys miyagiensis</name>
    <dbReference type="NCBI Taxonomy" id="346912"/>
    <lineage>
        <taxon>Bacteria</taxon>
        <taxon>Pseudomonadati</taxon>
        <taxon>Pseudomonadota</taxon>
        <taxon>Alphaproteobacteria</taxon>
        <taxon>Hyphomicrobiales</taxon>
        <taxon>Xanthobacteraceae</taxon>
        <taxon>Labrys</taxon>
    </lineage>
</organism>
<proteinExistence type="predicted"/>
<feature type="domain" description="Methylmalonyl-CoA mutase alpha/beta chain catalytic" evidence="1">
    <location>
        <begin position="181"/>
        <end position="390"/>
    </location>
</feature>
<dbReference type="PANTHER" id="PTHR48101:SF4">
    <property type="entry name" value="METHYLMALONYL-COA MUTASE, MITOCHONDRIAL"/>
    <property type="match status" value="1"/>
</dbReference>
<dbReference type="EMBL" id="BSPC01000066">
    <property type="protein sequence ID" value="GLS22801.1"/>
    <property type="molecule type" value="Genomic_DNA"/>
</dbReference>
<evidence type="ECO:0000313" key="2">
    <source>
        <dbReference type="EMBL" id="GLS22801.1"/>
    </source>
</evidence>
<sequence length="443" mass="47022">MGEDEARWREAVAGVLKGASYEDTLTTLTPDGVRLEAVYPRRSGTAPIPGRRPATPWTIVQRVDHPQAVEANALALEDLEGGAGGLSLVTNHSPYARGFGVAIPFGGDLDRLLDKVQRDAVVLRLDAGAHTLDVARLLGEIPGGTVHYGYDPVGLLAATGALPPAWPSTVSVLASHRQNGTVVTADGRVFHEAGATSGLELACVLSAGLAYLRILEATGIRLEEARHCIGFTLAADQNVFATIAKFRALRLAWQQIEKACDLAPAPIHLHAETAWRMLSRRDPATNILRGGLATAAAGLGGADSITTLPYTSANGLPDGHARRIARNCQHVLLSEANLHRITDPAAGSGGLEAMTESLCEAAWMLLQGIEREHGIVKALQSGWVRAQIDRLRVPPDPIIGASKYVLAEEPAVSVLRPLVESTAQLPAPALPRRRDALDFEATP</sequence>
<evidence type="ECO:0000313" key="3">
    <source>
        <dbReference type="Proteomes" id="UP001156882"/>
    </source>
</evidence>
<dbReference type="InterPro" id="IPR016176">
    <property type="entry name" value="Cbl-dep_enz_cat"/>
</dbReference>
<dbReference type="Proteomes" id="UP001156882">
    <property type="component" value="Unassembled WGS sequence"/>
</dbReference>
<reference evidence="3" key="1">
    <citation type="journal article" date="2019" name="Int. J. Syst. Evol. Microbiol.">
        <title>The Global Catalogue of Microorganisms (GCM) 10K type strain sequencing project: providing services to taxonomists for standard genome sequencing and annotation.</title>
        <authorList>
            <consortium name="The Broad Institute Genomics Platform"/>
            <consortium name="The Broad Institute Genome Sequencing Center for Infectious Disease"/>
            <person name="Wu L."/>
            <person name="Ma J."/>
        </authorList>
    </citation>
    <scope>NUCLEOTIDE SEQUENCE [LARGE SCALE GENOMIC DNA]</scope>
    <source>
        <strain evidence="3">NBRC 101365</strain>
    </source>
</reference>
<name>A0ABQ6CR14_9HYPH</name>
<dbReference type="PANTHER" id="PTHR48101">
    <property type="entry name" value="METHYLMALONYL-COA MUTASE, MITOCHONDRIAL-RELATED"/>
    <property type="match status" value="1"/>
</dbReference>